<dbReference type="GO" id="GO:0016887">
    <property type="term" value="F:ATP hydrolysis activity"/>
    <property type="evidence" value="ECO:0007669"/>
    <property type="project" value="InterPro"/>
</dbReference>
<dbReference type="Pfam" id="PF13401">
    <property type="entry name" value="AAA_22"/>
    <property type="match status" value="1"/>
</dbReference>
<sequence>MTNRNMGNIVNAVYGDPGLEEYRNNPLISALPPILEPQDLRETLEKFPVIHDEEKTLPNSIRVHAVARLLHDFFQPLSVHVALESKISLLMRVGYKGRNPNTGDYYEHLQNGYERLIQGDLGAFTFQSAASTAQSLAFIGCSGCGKSTALEVIQRTYPKAIFHQDYNITQIPYLKLDCPHDGTLKSLCFSFFREIDGILGTDYANRYGNKRLSIDVMLARMAQVASLHAIGVLIIDELQHLKIAKSGGIEKMLNFVVTMVNTIGVPVIMVGTPWARRFFENDLRSARRAAGFGSLLWDRMPNDRQWRAFVKRLWRFQWLRQIPHKASDISDQLYDLSQGVVDIVVKLFALAQHRAIMTGAEQITPALLKQVYDDELIPVHPMLDALRSGKPELILKYGDLRMPDVTAKILTVSQDINIFASRKPTTPDSDNDTNSKLVNVLCAMGMEHDIAVPLADEVLTDEPDLPIHTLVHLATSRMLEADKPQKGKSKKYTSERDWPTLPADDLRHIHSTKANNSFYECAEMAGFTLNLKEGLLRSA</sequence>
<accession>A0A1G7F416</accession>
<evidence type="ECO:0000313" key="4">
    <source>
        <dbReference type="EMBL" id="SDE70710.1"/>
    </source>
</evidence>
<dbReference type="SMART" id="SM00382">
    <property type="entry name" value="AAA"/>
    <property type="match status" value="1"/>
</dbReference>
<dbReference type="CDD" id="cd00009">
    <property type="entry name" value="AAA"/>
    <property type="match status" value="1"/>
</dbReference>
<feature type="domain" description="AAA+ ATPase" evidence="3">
    <location>
        <begin position="132"/>
        <end position="301"/>
    </location>
</feature>
<organism evidence="4 5">
    <name type="scientific">Kordiimonas lacus</name>
    <dbReference type="NCBI Taxonomy" id="637679"/>
    <lineage>
        <taxon>Bacteria</taxon>
        <taxon>Pseudomonadati</taxon>
        <taxon>Pseudomonadota</taxon>
        <taxon>Alphaproteobacteria</taxon>
        <taxon>Kordiimonadales</taxon>
        <taxon>Kordiimonadaceae</taxon>
        <taxon>Kordiimonas</taxon>
    </lineage>
</organism>
<feature type="transmembrane region" description="Helical" evidence="2">
    <location>
        <begin position="255"/>
        <end position="275"/>
    </location>
</feature>
<feature type="region of interest" description="Disordered" evidence="1">
    <location>
        <begin position="479"/>
        <end position="499"/>
    </location>
</feature>
<name>A0A1G7F416_9PROT</name>
<gene>
    <name evidence="4" type="ORF">SAMN04488071_3610</name>
</gene>
<reference evidence="4 5" key="1">
    <citation type="submission" date="2016-10" db="EMBL/GenBank/DDBJ databases">
        <authorList>
            <person name="de Groot N.N."/>
        </authorList>
    </citation>
    <scope>NUCLEOTIDE SEQUENCE [LARGE SCALE GENOMIC DNA]</scope>
    <source>
        <strain evidence="4 5">CGMCC 1.9109</strain>
    </source>
</reference>
<keyword evidence="2" id="KW-0812">Transmembrane</keyword>
<dbReference type="RefSeq" id="WP_068303547.1">
    <property type="nucleotide sequence ID" value="NZ_FNAK01000009.1"/>
</dbReference>
<dbReference type="SUPFAM" id="SSF52540">
    <property type="entry name" value="P-loop containing nucleoside triphosphate hydrolases"/>
    <property type="match status" value="1"/>
</dbReference>
<evidence type="ECO:0000256" key="2">
    <source>
        <dbReference type="SAM" id="Phobius"/>
    </source>
</evidence>
<dbReference type="Gene3D" id="3.40.50.300">
    <property type="entry name" value="P-loop containing nucleotide triphosphate hydrolases"/>
    <property type="match status" value="1"/>
</dbReference>
<evidence type="ECO:0000259" key="3">
    <source>
        <dbReference type="SMART" id="SM00382"/>
    </source>
</evidence>
<protein>
    <submittedName>
        <fullName evidence="4">AAA domain-containing protein</fullName>
    </submittedName>
</protein>
<dbReference type="Proteomes" id="UP000183685">
    <property type="component" value="Unassembled WGS sequence"/>
</dbReference>
<dbReference type="InterPro" id="IPR003593">
    <property type="entry name" value="AAA+_ATPase"/>
</dbReference>
<keyword evidence="2" id="KW-1133">Transmembrane helix</keyword>
<dbReference type="InterPro" id="IPR027417">
    <property type="entry name" value="P-loop_NTPase"/>
</dbReference>
<dbReference type="STRING" id="637679.GCA_001550055_01582"/>
<keyword evidence="5" id="KW-1185">Reference proteome</keyword>
<keyword evidence="2" id="KW-0472">Membrane</keyword>
<dbReference type="EMBL" id="FNAK01000009">
    <property type="protein sequence ID" value="SDE70710.1"/>
    <property type="molecule type" value="Genomic_DNA"/>
</dbReference>
<dbReference type="OrthoDB" id="5288220at2"/>
<proteinExistence type="predicted"/>
<dbReference type="AlphaFoldDB" id="A0A1G7F416"/>
<evidence type="ECO:0000313" key="5">
    <source>
        <dbReference type="Proteomes" id="UP000183685"/>
    </source>
</evidence>
<evidence type="ECO:0000256" key="1">
    <source>
        <dbReference type="SAM" id="MobiDB-lite"/>
    </source>
</evidence>
<dbReference type="InterPro" id="IPR049945">
    <property type="entry name" value="AAA_22"/>
</dbReference>